<dbReference type="PANTHER" id="PTHR21660">
    <property type="entry name" value="THIOESTERASE SUPERFAMILY MEMBER-RELATED"/>
    <property type="match status" value="1"/>
</dbReference>
<dbReference type="STRING" id="743788.S8E732"/>
<dbReference type="InterPro" id="IPR039298">
    <property type="entry name" value="ACOT13"/>
</dbReference>
<dbReference type="Pfam" id="PF03061">
    <property type="entry name" value="4HBT"/>
    <property type="match status" value="1"/>
</dbReference>
<dbReference type="InParanoid" id="S8E732"/>
<proteinExistence type="inferred from homology"/>
<dbReference type="GO" id="GO:0047617">
    <property type="term" value="F:fatty acyl-CoA hydrolase activity"/>
    <property type="evidence" value="ECO:0007669"/>
    <property type="project" value="InterPro"/>
</dbReference>
<evidence type="ECO:0000259" key="3">
    <source>
        <dbReference type="Pfam" id="PF03061"/>
    </source>
</evidence>
<evidence type="ECO:0000256" key="1">
    <source>
        <dbReference type="ARBA" id="ARBA00008324"/>
    </source>
</evidence>
<evidence type="ECO:0000313" key="5">
    <source>
        <dbReference type="Proteomes" id="UP000015241"/>
    </source>
</evidence>
<accession>S8E732</accession>
<gene>
    <name evidence="4" type="ORF">FOMPIDRAFT_1023581</name>
</gene>
<keyword evidence="2" id="KW-0378">Hydrolase</keyword>
<dbReference type="EMBL" id="KE504146">
    <property type="protein sequence ID" value="EPT00812.1"/>
    <property type="molecule type" value="Genomic_DNA"/>
</dbReference>
<dbReference type="SUPFAM" id="SSF54637">
    <property type="entry name" value="Thioesterase/thiol ester dehydrase-isomerase"/>
    <property type="match status" value="1"/>
</dbReference>
<evidence type="ECO:0000313" key="4">
    <source>
        <dbReference type="EMBL" id="EPT00812.1"/>
    </source>
</evidence>
<dbReference type="OrthoDB" id="2831072at2759"/>
<dbReference type="AlphaFoldDB" id="S8E732"/>
<protein>
    <recommendedName>
        <fullName evidence="3">Thioesterase domain-containing protein</fullName>
    </recommendedName>
</protein>
<name>S8E732_FOMSC</name>
<dbReference type="Proteomes" id="UP000015241">
    <property type="component" value="Unassembled WGS sequence"/>
</dbReference>
<organism evidence="4 5">
    <name type="scientific">Fomitopsis schrenkii</name>
    <name type="common">Brown rot fungus</name>
    <dbReference type="NCBI Taxonomy" id="2126942"/>
    <lineage>
        <taxon>Eukaryota</taxon>
        <taxon>Fungi</taxon>
        <taxon>Dikarya</taxon>
        <taxon>Basidiomycota</taxon>
        <taxon>Agaricomycotina</taxon>
        <taxon>Agaricomycetes</taxon>
        <taxon>Polyporales</taxon>
        <taxon>Fomitopsis</taxon>
    </lineage>
</organism>
<comment type="similarity">
    <text evidence="1">Belongs to the thioesterase PaaI family.</text>
</comment>
<dbReference type="Gene3D" id="3.10.129.10">
    <property type="entry name" value="Hotdog Thioesterase"/>
    <property type="match status" value="1"/>
</dbReference>
<sequence>MSDAKVAHFKTVFAKAKTNLSPEVLDKLAYIHAWHARDDAFGDEVMSKLAVTECGTFVRPDDGKTLGRIVYEGIVTQDMCNSHGMMHGGCTAFMVDCCTSIALVIMGLVTGGPVDLVSQSLTTTYHAGAKLGDKIRIVNISTAGGKRAVTARAEIWDLTTKRLTATGNHVKMVPSKSDFKL</sequence>
<dbReference type="eggNOG" id="KOG3328">
    <property type="taxonomic scope" value="Eukaryota"/>
</dbReference>
<evidence type="ECO:0000256" key="2">
    <source>
        <dbReference type="ARBA" id="ARBA00022801"/>
    </source>
</evidence>
<reference evidence="4 5" key="1">
    <citation type="journal article" date="2012" name="Science">
        <title>The Paleozoic origin of enzymatic lignin decomposition reconstructed from 31 fungal genomes.</title>
        <authorList>
            <person name="Floudas D."/>
            <person name="Binder M."/>
            <person name="Riley R."/>
            <person name="Barry K."/>
            <person name="Blanchette R.A."/>
            <person name="Henrissat B."/>
            <person name="Martinez A.T."/>
            <person name="Otillar R."/>
            <person name="Spatafora J.W."/>
            <person name="Yadav J.S."/>
            <person name="Aerts A."/>
            <person name="Benoit I."/>
            <person name="Boyd A."/>
            <person name="Carlson A."/>
            <person name="Copeland A."/>
            <person name="Coutinho P.M."/>
            <person name="de Vries R.P."/>
            <person name="Ferreira P."/>
            <person name="Findley K."/>
            <person name="Foster B."/>
            <person name="Gaskell J."/>
            <person name="Glotzer D."/>
            <person name="Gorecki P."/>
            <person name="Heitman J."/>
            <person name="Hesse C."/>
            <person name="Hori C."/>
            <person name="Igarashi K."/>
            <person name="Jurgens J.A."/>
            <person name="Kallen N."/>
            <person name="Kersten P."/>
            <person name="Kohler A."/>
            <person name="Kuees U."/>
            <person name="Kumar T.K.A."/>
            <person name="Kuo A."/>
            <person name="LaButti K."/>
            <person name="Larrondo L.F."/>
            <person name="Lindquist E."/>
            <person name="Ling A."/>
            <person name="Lombard V."/>
            <person name="Lucas S."/>
            <person name="Lundell T."/>
            <person name="Martin R."/>
            <person name="McLaughlin D.J."/>
            <person name="Morgenstern I."/>
            <person name="Morin E."/>
            <person name="Murat C."/>
            <person name="Nagy L.G."/>
            <person name="Nolan M."/>
            <person name="Ohm R.A."/>
            <person name="Patyshakuliyeva A."/>
            <person name="Rokas A."/>
            <person name="Ruiz-Duenas F.J."/>
            <person name="Sabat G."/>
            <person name="Salamov A."/>
            <person name="Samejima M."/>
            <person name="Schmutz J."/>
            <person name="Slot J.C."/>
            <person name="St John F."/>
            <person name="Stenlid J."/>
            <person name="Sun H."/>
            <person name="Sun S."/>
            <person name="Syed K."/>
            <person name="Tsang A."/>
            <person name="Wiebenga A."/>
            <person name="Young D."/>
            <person name="Pisabarro A."/>
            <person name="Eastwood D.C."/>
            <person name="Martin F."/>
            <person name="Cullen D."/>
            <person name="Grigoriev I.V."/>
            <person name="Hibbett D.S."/>
        </authorList>
    </citation>
    <scope>NUCLEOTIDE SEQUENCE</scope>
    <source>
        <strain evidence="5">FP-58527</strain>
    </source>
</reference>
<feature type="domain" description="Thioesterase" evidence="3">
    <location>
        <begin position="83"/>
        <end position="161"/>
    </location>
</feature>
<dbReference type="HOGENOM" id="CLU_085799_2_0_1"/>
<dbReference type="PANTHER" id="PTHR21660:SF1">
    <property type="entry name" value="ACYL-COENZYME A THIOESTERASE 13"/>
    <property type="match status" value="1"/>
</dbReference>
<dbReference type="InterPro" id="IPR006683">
    <property type="entry name" value="Thioestr_dom"/>
</dbReference>
<keyword evidence="5" id="KW-1185">Reference proteome</keyword>
<dbReference type="InterPro" id="IPR029069">
    <property type="entry name" value="HotDog_dom_sf"/>
</dbReference>
<dbReference type="CDD" id="cd03443">
    <property type="entry name" value="PaaI_thioesterase"/>
    <property type="match status" value="1"/>
</dbReference>